<feature type="transmembrane region" description="Helical" evidence="1">
    <location>
        <begin position="69"/>
        <end position="90"/>
    </location>
</feature>
<keyword evidence="1" id="KW-0812">Transmembrane</keyword>
<reference evidence="2 3" key="1">
    <citation type="submission" date="2020-08" db="EMBL/GenBank/DDBJ databases">
        <title>Genomic Encyclopedia of Type Strains, Phase IV (KMG-IV): sequencing the most valuable type-strain genomes for metagenomic binning, comparative biology and taxonomic classification.</title>
        <authorList>
            <person name="Goeker M."/>
        </authorList>
    </citation>
    <scope>NUCLEOTIDE SEQUENCE [LARGE SCALE GENOMIC DNA]</scope>
    <source>
        <strain evidence="2 3">DSM 15867</strain>
    </source>
</reference>
<comment type="caution">
    <text evidence="2">The sequence shown here is derived from an EMBL/GenBank/DDBJ whole genome shotgun (WGS) entry which is preliminary data.</text>
</comment>
<gene>
    <name evidence="2" type="ORF">GGQ96_000802</name>
</gene>
<keyword evidence="1" id="KW-0472">Membrane</keyword>
<keyword evidence="3" id="KW-1185">Reference proteome</keyword>
<feature type="transmembrane region" description="Helical" evidence="1">
    <location>
        <begin position="44"/>
        <end position="63"/>
    </location>
</feature>
<proteinExistence type="predicted"/>
<evidence type="ECO:0000256" key="1">
    <source>
        <dbReference type="SAM" id="Phobius"/>
    </source>
</evidence>
<evidence type="ECO:0000313" key="3">
    <source>
        <dbReference type="Proteomes" id="UP000574769"/>
    </source>
</evidence>
<keyword evidence="1" id="KW-1133">Transmembrane helix</keyword>
<dbReference type="AlphaFoldDB" id="A0A7W7EX28"/>
<name>A0A7W7EX28_9SPHN</name>
<dbReference type="Proteomes" id="UP000574769">
    <property type="component" value="Unassembled WGS sequence"/>
</dbReference>
<accession>A0A7W7EX28</accession>
<protein>
    <submittedName>
        <fullName evidence="2">Uncharacterized protein</fullName>
    </submittedName>
</protein>
<sequence>MAIKAVVEMIYLQAFVGAAATTALILVLARLILRFLLSGQKQDIPALCVGLGYLIGHFSFNGSPHGPDAVIRSVQFVGSAVCLVLFAAGARHIANRTN</sequence>
<organism evidence="2 3">
    <name type="scientific">Sphingomonas abaci</name>
    <dbReference type="NCBI Taxonomy" id="237611"/>
    <lineage>
        <taxon>Bacteria</taxon>
        <taxon>Pseudomonadati</taxon>
        <taxon>Pseudomonadota</taxon>
        <taxon>Alphaproteobacteria</taxon>
        <taxon>Sphingomonadales</taxon>
        <taxon>Sphingomonadaceae</taxon>
        <taxon>Sphingomonas</taxon>
    </lineage>
</organism>
<dbReference type="RefSeq" id="WP_184111708.1">
    <property type="nucleotide sequence ID" value="NZ_JACHNY010000001.1"/>
</dbReference>
<dbReference type="EMBL" id="JACHNY010000001">
    <property type="protein sequence ID" value="MBB4616696.1"/>
    <property type="molecule type" value="Genomic_DNA"/>
</dbReference>
<feature type="transmembrane region" description="Helical" evidence="1">
    <location>
        <begin position="12"/>
        <end position="32"/>
    </location>
</feature>
<evidence type="ECO:0000313" key="2">
    <source>
        <dbReference type="EMBL" id="MBB4616696.1"/>
    </source>
</evidence>